<dbReference type="PROSITE" id="PS51257">
    <property type="entry name" value="PROKAR_LIPOPROTEIN"/>
    <property type="match status" value="1"/>
</dbReference>
<evidence type="ECO:0000313" key="1">
    <source>
        <dbReference type="EMBL" id="SVD05011.1"/>
    </source>
</evidence>
<proteinExistence type="predicted"/>
<name>A0A382S7Z1_9ZZZZ</name>
<protein>
    <submittedName>
        <fullName evidence="1">Uncharacterized protein</fullName>
    </submittedName>
</protein>
<organism evidence="1">
    <name type="scientific">marine metagenome</name>
    <dbReference type="NCBI Taxonomy" id="408172"/>
    <lineage>
        <taxon>unclassified sequences</taxon>
        <taxon>metagenomes</taxon>
        <taxon>ecological metagenomes</taxon>
    </lineage>
</organism>
<reference evidence="1" key="1">
    <citation type="submission" date="2018-05" db="EMBL/GenBank/DDBJ databases">
        <authorList>
            <person name="Lanie J.A."/>
            <person name="Ng W.-L."/>
            <person name="Kazmierczak K.M."/>
            <person name="Andrzejewski T.M."/>
            <person name="Davidsen T.M."/>
            <person name="Wayne K.J."/>
            <person name="Tettelin H."/>
            <person name="Glass J.I."/>
            <person name="Rusch D."/>
            <person name="Podicherti R."/>
            <person name="Tsui H.-C.T."/>
            <person name="Winkler M.E."/>
        </authorList>
    </citation>
    <scope>NUCLEOTIDE SEQUENCE</scope>
</reference>
<dbReference type="EMBL" id="UINC01126497">
    <property type="protein sequence ID" value="SVD05011.1"/>
    <property type="molecule type" value="Genomic_DNA"/>
</dbReference>
<sequence>MKYMKYIIPIIMLSLVLLSCAKKDEETTTDVYTCTGTSSGSGPTIGSVALEEATYLSTCFGGSKVKMEFKNNSSAQYTSYAYGDSSCSGTPSESSFCLESITVSSTTVTKPVYYVDNSSLGDNVTGYATTGTGKHNSSTLYMSIYAESTSVFWLEQASDQATLDSNTAYTYKFTKQ</sequence>
<gene>
    <name evidence="1" type="ORF">METZ01_LOCUS357865</name>
</gene>
<dbReference type="AlphaFoldDB" id="A0A382S7Z1"/>
<accession>A0A382S7Z1</accession>